<dbReference type="Gene3D" id="3.30.420.10">
    <property type="entry name" value="Ribonuclease H-like superfamily/Ribonuclease H"/>
    <property type="match status" value="1"/>
</dbReference>
<evidence type="ECO:0000256" key="14">
    <source>
        <dbReference type="HAMAP-Rule" id="MF_00052"/>
    </source>
</evidence>
<dbReference type="InterPro" id="IPR024567">
    <property type="entry name" value="RNase_HII/HIII_dom"/>
</dbReference>
<dbReference type="PANTHER" id="PTHR10954:SF18">
    <property type="entry name" value="RIBONUCLEASE HII"/>
    <property type="match status" value="1"/>
</dbReference>
<dbReference type="GO" id="GO:0043137">
    <property type="term" value="P:DNA replication, removal of RNA primer"/>
    <property type="evidence" value="ECO:0007669"/>
    <property type="project" value="TreeGrafter"/>
</dbReference>
<comment type="catalytic activity">
    <reaction evidence="1 14 15 16">
        <text>Endonucleolytic cleavage to 5'-phosphomonoester.</text>
        <dbReference type="EC" id="3.1.26.4"/>
    </reaction>
</comment>
<evidence type="ECO:0000256" key="7">
    <source>
        <dbReference type="ARBA" id="ARBA00019179"/>
    </source>
</evidence>
<comment type="function">
    <text evidence="3 14 16">Endonuclease that specifically degrades the RNA of RNA-DNA hybrids.</text>
</comment>
<feature type="binding site" evidence="14 15">
    <location>
        <position position="100"/>
    </location>
    <ligand>
        <name>a divalent metal cation</name>
        <dbReference type="ChEBI" id="CHEBI:60240"/>
    </ligand>
</feature>
<feature type="binding site" evidence="14 15">
    <location>
        <position position="9"/>
    </location>
    <ligand>
        <name>a divalent metal cation</name>
        <dbReference type="ChEBI" id="CHEBI:60240"/>
    </ligand>
</feature>
<dbReference type="SUPFAM" id="SSF53098">
    <property type="entry name" value="Ribonuclease H-like"/>
    <property type="match status" value="1"/>
</dbReference>
<comment type="cofactor">
    <cofactor evidence="14 15">
        <name>Mn(2+)</name>
        <dbReference type="ChEBI" id="CHEBI:29035"/>
    </cofactor>
    <cofactor evidence="14 15">
        <name>Mg(2+)</name>
        <dbReference type="ChEBI" id="CHEBI:18420"/>
    </cofactor>
    <text evidence="14 15">Manganese or magnesium. Binds 1 divalent metal ion per monomer in the absence of substrate. May bind a second metal ion after substrate binding.</text>
</comment>
<comment type="subcellular location">
    <subcellularLocation>
        <location evidence="4 14">Cytoplasm</location>
    </subcellularLocation>
</comment>
<comment type="similarity">
    <text evidence="5 14 16">Belongs to the RNase HII family.</text>
</comment>
<dbReference type="GO" id="GO:0003723">
    <property type="term" value="F:RNA binding"/>
    <property type="evidence" value="ECO:0007669"/>
    <property type="project" value="UniProtKB-UniRule"/>
</dbReference>
<evidence type="ECO:0000313" key="18">
    <source>
        <dbReference type="EMBL" id="SMC24785.1"/>
    </source>
</evidence>
<dbReference type="EC" id="3.1.26.4" evidence="6 14"/>
<dbReference type="GO" id="GO:0006298">
    <property type="term" value="P:mismatch repair"/>
    <property type="evidence" value="ECO:0007669"/>
    <property type="project" value="TreeGrafter"/>
</dbReference>
<evidence type="ECO:0000256" key="3">
    <source>
        <dbReference type="ARBA" id="ARBA00004065"/>
    </source>
</evidence>
<gene>
    <name evidence="14" type="primary">rnhB</name>
    <name evidence="18" type="ORF">SAMN02745857_01960</name>
</gene>
<evidence type="ECO:0000256" key="16">
    <source>
        <dbReference type="RuleBase" id="RU003515"/>
    </source>
</evidence>
<comment type="cofactor">
    <cofactor evidence="2">
        <name>Mg(2+)</name>
        <dbReference type="ChEBI" id="CHEBI:18420"/>
    </cofactor>
</comment>
<dbReference type="OrthoDB" id="9803420at2"/>
<feature type="binding site" evidence="14 15">
    <location>
        <position position="8"/>
    </location>
    <ligand>
        <name>a divalent metal cation</name>
        <dbReference type="ChEBI" id="CHEBI:60240"/>
    </ligand>
</feature>
<evidence type="ECO:0000256" key="12">
    <source>
        <dbReference type="ARBA" id="ARBA00022801"/>
    </source>
</evidence>
<evidence type="ECO:0000256" key="15">
    <source>
        <dbReference type="PROSITE-ProRule" id="PRU01319"/>
    </source>
</evidence>
<dbReference type="CDD" id="cd07182">
    <property type="entry name" value="RNase_HII_bacteria_HII_like"/>
    <property type="match status" value="1"/>
</dbReference>
<dbReference type="GO" id="GO:0032299">
    <property type="term" value="C:ribonuclease H2 complex"/>
    <property type="evidence" value="ECO:0007669"/>
    <property type="project" value="TreeGrafter"/>
</dbReference>
<evidence type="ECO:0000256" key="2">
    <source>
        <dbReference type="ARBA" id="ARBA00001946"/>
    </source>
</evidence>
<keyword evidence="19" id="KW-1185">Reference proteome</keyword>
<evidence type="ECO:0000256" key="13">
    <source>
        <dbReference type="ARBA" id="ARBA00023211"/>
    </source>
</evidence>
<dbReference type="Pfam" id="PF01351">
    <property type="entry name" value="RNase_HII"/>
    <property type="match status" value="1"/>
</dbReference>
<evidence type="ECO:0000259" key="17">
    <source>
        <dbReference type="PROSITE" id="PS51975"/>
    </source>
</evidence>
<evidence type="ECO:0000256" key="10">
    <source>
        <dbReference type="ARBA" id="ARBA00022723"/>
    </source>
</evidence>
<keyword evidence="11 14" id="KW-0255">Endonuclease</keyword>
<keyword evidence="13 14" id="KW-0464">Manganese</keyword>
<evidence type="ECO:0000313" key="19">
    <source>
        <dbReference type="Proteomes" id="UP000192761"/>
    </source>
</evidence>
<dbReference type="InterPro" id="IPR012337">
    <property type="entry name" value="RNaseH-like_sf"/>
</dbReference>
<organism evidence="18 19">
    <name type="scientific">Andreprevotia lacus DSM 23236</name>
    <dbReference type="NCBI Taxonomy" id="1121001"/>
    <lineage>
        <taxon>Bacteria</taxon>
        <taxon>Pseudomonadati</taxon>
        <taxon>Pseudomonadota</taxon>
        <taxon>Betaproteobacteria</taxon>
        <taxon>Neisseriales</taxon>
        <taxon>Chitinibacteraceae</taxon>
        <taxon>Andreprevotia</taxon>
    </lineage>
</organism>
<evidence type="ECO:0000256" key="11">
    <source>
        <dbReference type="ARBA" id="ARBA00022759"/>
    </source>
</evidence>
<evidence type="ECO:0000256" key="6">
    <source>
        <dbReference type="ARBA" id="ARBA00012180"/>
    </source>
</evidence>
<evidence type="ECO:0000256" key="9">
    <source>
        <dbReference type="ARBA" id="ARBA00022722"/>
    </source>
</evidence>
<dbReference type="NCBIfam" id="NF000595">
    <property type="entry name" value="PRK00015.1-3"/>
    <property type="match status" value="1"/>
</dbReference>
<evidence type="ECO:0000256" key="5">
    <source>
        <dbReference type="ARBA" id="ARBA00007383"/>
    </source>
</evidence>
<feature type="domain" description="RNase H type-2" evidence="17">
    <location>
        <begin position="2"/>
        <end position="191"/>
    </location>
</feature>
<evidence type="ECO:0000256" key="8">
    <source>
        <dbReference type="ARBA" id="ARBA00022490"/>
    </source>
</evidence>
<dbReference type="EMBL" id="FWXD01000010">
    <property type="protein sequence ID" value="SMC24785.1"/>
    <property type="molecule type" value="Genomic_DNA"/>
</dbReference>
<keyword evidence="8 14" id="KW-0963">Cytoplasm</keyword>
<dbReference type="FunFam" id="3.30.420.10:FF:000006">
    <property type="entry name" value="Ribonuclease HII"/>
    <property type="match status" value="1"/>
</dbReference>
<dbReference type="GO" id="GO:0004523">
    <property type="term" value="F:RNA-DNA hybrid ribonuclease activity"/>
    <property type="evidence" value="ECO:0007669"/>
    <property type="project" value="UniProtKB-UniRule"/>
</dbReference>
<evidence type="ECO:0000256" key="4">
    <source>
        <dbReference type="ARBA" id="ARBA00004496"/>
    </source>
</evidence>
<dbReference type="InterPro" id="IPR022898">
    <property type="entry name" value="RNase_HII"/>
</dbReference>
<dbReference type="GO" id="GO:0030145">
    <property type="term" value="F:manganese ion binding"/>
    <property type="evidence" value="ECO:0007669"/>
    <property type="project" value="UniProtKB-UniRule"/>
</dbReference>
<dbReference type="AlphaFoldDB" id="A0A1W1XLL9"/>
<dbReference type="Proteomes" id="UP000192761">
    <property type="component" value="Unassembled WGS sequence"/>
</dbReference>
<sequence>MALICGVDEAGRGPLVGSVFAAAVILPDDHGIVGLADSKKLTAQKREQLAVLIRERAIAWAVCGVDAQEIDRINILQATMLAMQRAVEALAVQPELAQVDGNRAPKVAMAVETIIKGDAKVQAISAASILAKVARDAEADELEARYPGYGFAQHKGYGTAMHLAALKALGPCPAHRMSFAPVRAAASQSTLW</sequence>
<dbReference type="PANTHER" id="PTHR10954">
    <property type="entry name" value="RIBONUCLEASE H2 SUBUNIT A"/>
    <property type="match status" value="1"/>
</dbReference>
<keyword evidence="10 14" id="KW-0479">Metal-binding</keyword>
<dbReference type="RefSeq" id="WP_084090619.1">
    <property type="nucleotide sequence ID" value="NZ_FWXD01000010.1"/>
</dbReference>
<dbReference type="STRING" id="1121001.SAMN02745857_01960"/>
<proteinExistence type="inferred from homology"/>
<reference evidence="18 19" key="1">
    <citation type="submission" date="2017-04" db="EMBL/GenBank/DDBJ databases">
        <authorList>
            <person name="Afonso C.L."/>
            <person name="Miller P.J."/>
            <person name="Scott M.A."/>
            <person name="Spackman E."/>
            <person name="Goraichik I."/>
            <person name="Dimitrov K.M."/>
            <person name="Suarez D.L."/>
            <person name="Swayne D.E."/>
        </authorList>
    </citation>
    <scope>NUCLEOTIDE SEQUENCE [LARGE SCALE GENOMIC DNA]</scope>
    <source>
        <strain evidence="18 19">DSM 23236</strain>
    </source>
</reference>
<name>A0A1W1XLL9_9NEIS</name>
<evidence type="ECO:0000256" key="1">
    <source>
        <dbReference type="ARBA" id="ARBA00000077"/>
    </source>
</evidence>
<dbReference type="GO" id="GO:0005737">
    <property type="term" value="C:cytoplasm"/>
    <property type="evidence" value="ECO:0007669"/>
    <property type="project" value="UniProtKB-SubCell"/>
</dbReference>
<dbReference type="HAMAP" id="MF_00052_B">
    <property type="entry name" value="RNase_HII_B"/>
    <property type="match status" value="1"/>
</dbReference>
<keyword evidence="12 14" id="KW-0378">Hydrolase</keyword>
<dbReference type="NCBIfam" id="NF000596">
    <property type="entry name" value="PRK00015.1-4"/>
    <property type="match status" value="1"/>
</dbReference>
<protein>
    <recommendedName>
        <fullName evidence="7 14">Ribonuclease HII</fullName>
        <shortName evidence="14">RNase HII</shortName>
        <ecNumber evidence="6 14">3.1.26.4</ecNumber>
    </recommendedName>
</protein>
<dbReference type="PROSITE" id="PS51975">
    <property type="entry name" value="RNASE_H_2"/>
    <property type="match status" value="1"/>
</dbReference>
<keyword evidence="9 14" id="KW-0540">Nuclease</keyword>
<dbReference type="InterPro" id="IPR036397">
    <property type="entry name" value="RNaseH_sf"/>
</dbReference>
<dbReference type="InterPro" id="IPR001352">
    <property type="entry name" value="RNase_HII/HIII"/>
</dbReference>
<accession>A0A1W1XLL9</accession>